<evidence type="ECO:0000313" key="4">
    <source>
        <dbReference type="Proteomes" id="UP000287156"/>
    </source>
</evidence>
<dbReference type="OrthoDB" id="2989382at2"/>
<dbReference type="Gene3D" id="3.90.1210.10">
    <property type="entry name" value="Antifreeze-like/N-acetylneuraminic acid synthase C-terminal domain"/>
    <property type="match status" value="1"/>
</dbReference>
<feature type="compositionally biased region" description="Basic and acidic residues" evidence="1">
    <location>
        <begin position="209"/>
        <end position="258"/>
    </location>
</feature>
<reference evidence="3" key="1">
    <citation type="submission" date="2018-12" db="EMBL/GenBank/DDBJ databases">
        <authorList>
            <person name="Sun L."/>
            <person name="Chen Z."/>
        </authorList>
    </citation>
    <scope>NUCLEOTIDE SEQUENCE [LARGE SCALE GENOMIC DNA]</scope>
    <source>
        <strain evidence="3">3-2-2</strain>
    </source>
</reference>
<evidence type="ECO:0000259" key="2">
    <source>
        <dbReference type="SMART" id="SM00858"/>
    </source>
</evidence>
<comment type="caution">
    <text evidence="3">The sequence shown here is derived from an EMBL/GenBank/DDBJ whole genome shotgun (WGS) entry which is preliminary data.</text>
</comment>
<dbReference type="AlphaFoldDB" id="A0A429XU24"/>
<organism evidence="3 4">
    <name type="scientific">Siminovitchia acidinfaciens</name>
    <dbReference type="NCBI Taxonomy" id="2321395"/>
    <lineage>
        <taxon>Bacteria</taxon>
        <taxon>Bacillati</taxon>
        <taxon>Bacillota</taxon>
        <taxon>Bacilli</taxon>
        <taxon>Bacillales</taxon>
        <taxon>Bacillaceae</taxon>
        <taxon>Siminovitchia</taxon>
    </lineage>
</organism>
<proteinExistence type="predicted"/>
<dbReference type="InterPro" id="IPR013974">
    <property type="entry name" value="SAF"/>
</dbReference>
<dbReference type="SMART" id="SM00858">
    <property type="entry name" value="SAF"/>
    <property type="match status" value="1"/>
</dbReference>
<sequence>MLESKRKAIIFFSIALLLALTAGMLILKKVQALNTNLGTMVQVAVASQEVPSRKVILPEDVAMEEIPQKYVKSYHVTDVEDLKNKVSIVPLSKGDVITQNMLKQASSVVEENNRLISLMRSDRITYDEQLEALDRVDIIVSHRFDSKEETDYFMRDVKVAQALKKGKDFKGVLLEVPAEKAPELIHMQNYADSVRVVKANVGQWEEPEEQKGQEMSKQERAPEAPAKEVKEKQAAKDAEKAKKAKEEEKKAESKEEKK</sequence>
<keyword evidence="4" id="KW-1185">Reference proteome</keyword>
<protein>
    <submittedName>
        <fullName evidence="3">Flp pilus assembly protein CpaB</fullName>
    </submittedName>
</protein>
<dbReference type="CDD" id="cd11614">
    <property type="entry name" value="SAF_CpaB_FlgA_like"/>
    <property type="match status" value="1"/>
</dbReference>
<feature type="region of interest" description="Disordered" evidence="1">
    <location>
        <begin position="205"/>
        <end position="258"/>
    </location>
</feature>
<evidence type="ECO:0000313" key="3">
    <source>
        <dbReference type="EMBL" id="RST71490.1"/>
    </source>
</evidence>
<dbReference type="Proteomes" id="UP000287156">
    <property type="component" value="Unassembled WGS sequence"/>
</dbReference>
<feature type="domain" description="SAF" evidence="2">
    <location>
        <begin position="41"/>
        <end position="103"/>
    </location>
</feature>
<dbReference type="EMBL" id="QYTV02000012">
    <property type="protein sequence ID" value="RST71490.1"/>
    <property type="molecule type" value="Genomic_DNA"/>
</dbReference>
<gene>
    <name evidence="3" type="ORF">D4T97_018530</name>
</gene>
<dbReference type="Pfam" id="PF08666">
    <property type="entry name" value="SAF"/>
    <property type="match status" value="1"/>
</dbReference>
<dbReference type="RefSeq" id="WP_126052257.1">
    <property type="nucleotide sequence ID" value="NZ_QYTV02000012.1"/>
</dbReference>
<name>A0A429XU24_9BACI</name>
<evidence type="ECO:0000256" key="1">
    <source>
        <dbReference type="SAM" id="MobiDB-lite"/>
    </source>
</evidence>
<accession>A0A429XU24</accession>